<name>A0ACC0FSC9_9ERIC</name>
<keyword evidence="2" id="KW-1185">Reference proteome</keyword>
<organism evidence="1 2">
    <name type="scientific">Camellia lanceoleosa</name>
    <dbReference type="NCBI Taxonomy" id="1840588"/>
    <lineage>
        <taxon>Eukaryota</taxon>
        <taxon>Viridiplantae</taxon>
        <taxon>Streptophyta</taxon>
        <taxon>Embryophyta</taxon>
        <taxon>Tracheophyta</taxon>
        <taxon>Spermatophyta</taxon>
        <taxon>Magnoliopsida</taxon>
        <taxon>eudicotyledons</taxon>
        <taxon>Gunneridae</taxon>
        <taxon>Pentapetalae</taxon>
        <taxon>asterids</taxon>
        <taxon>Ericales</taxon>
        <taxon>Theaceae</taxon>
        <taxon>Camellia</taxon>
    </lineage>
</organism>
<gene>
    <name evidence="1" type="ORF">LOK49_LG12G00555</name>
</gene>
<protein>
    <submittedName>
        <fullName evidence="1">Uncharacterized protein</fullName>
    </submittedName>
</protein>
<evidence type="ECO:0000313" key="2">
    <source>
        <dbReference type="Proteomes" id="UP001060215"/>
    </source>
</evidence>
<comment type="caution">
    <text evidence="1">The sequence shown here is derived from an EMBL/GenBank/DDBJ whole genome shotgun (WGS) entry which is preliminary data.</text>
</comment>
<dbReference type="Proteomes" id="UP001060215">
    <property type="component" value="Chromosome 13"/>
</dbReference>
<evidence type="ECO:0000313" key="1">
    <source>
        <dbReference type="EMBL" id="KAI7991655.1"/>
    </source>
</evidence>
<accession>A0ACC0FSC9</accession>
<dbReference type="EMBL" id="CM045770">
    <property type="protein sequence ID" value="KAI7991655.1"/>
    <property type="molecule type" value="Genomic_DNA"/>
</dbReference>
<reference evidence="1 2" key="1">
    <citation type="journal article" date="2022" name="Plant J.">
        <title>Chromosome-level genome of Camellia lanceoleosa provides a valuable resource for understanding genome evolution and self-incompatibility.</title>
        <authorList>
            <person name="Gong W."/>
            <person name="Xiao S."/>
            <person name="Wang L."/>
            <person name="Liao Z."/>
            <person name="Chang Y."/>
            <person name="Mo W."/>
            <person name="Hu G."/>
            <person name="Li W."/>
            <person name="Zhao G."/>
            <person name="Zhu H."/>
            <person name="Hu X."/>
            <person name="Ji K."/>
            <person name="Xiang X."/>
            <person name="Song Q."/>
            <person name="Yuan D."/>
            <person name="Jin S."/>
            <person name="Zhang L."/>
        </authorList>
    </citation>
    <scope>NUCLEOTIDE SEQUENCE [LARGE SCALE GENOMIC DNA]</scope>
    <source>
        <strain evidence="1">SQ_2022a</strain>
    </source>
</reference>
<sequence>MDPNLAEYALQNGQRKINSIFRVSHLIDCKSRDLEEPLVQTPFQIKVTSRKFVGFQNGPSFSGNYFTKTIPVKSILEIEVWKRMRIVLDVKAGKRWIVLNAPISSGYGRD</sequence>
<proteinExistence type="predicted"/>